<geneLocation type="plasmid" evidence="2 3">
    <name>pFA8</name>
</geneLocation>
<keyword evidence="1" id="KW-1133">Transmembrane helix</keyword>
<dbReference type="KEGG" id="fax:FUAX_53620"/>
<evidence type="ECO:0000256" key="1">
    <source>
        <dbReference type="SAM" id="Phobius"/>
    </source>
</evidence>
<keyword evidence="2" id="KW-0614">Plasmid</keyword>
<evidence type="ECO:0000313" key="2">
    <source>
        <dbReference type="EMBL" id="BDD12930.1"/>
    </source>
</evidence>
<name>A0AAU9DK72_9BACT</name>
<sequence>MKVKKSIKSIIIKGVSIYLVCMLSLVGFGVYKTYSLQKNRQYTIGEVSESGLVHKGLSIKILVNRIYICYDLLSHFIHIFTSVPLDQNIHYSSQNT</sequence>
<reference evidence="2 3" key="1">
    <citation type="submission" date="2021-12" db="EMBL/GenBank/DDBJ databases">
        <title>Genome sequencing of bacteria with rrn-lacking chromosome and rrn-plasmid.</title>
        <authorList>
            <person name="Anda M."/>
            <person name="Iwasaki W."/>
        </authorList>
    </citation>
    <scope>NUCLEOTIDE SEQUENCE [LARGE SCALE GENOMIC DNA]</scope>
    <source>
        <strain evidence="2 3">DSM 100852</strain>
        <plasmid evidence="2 3">pFA8</plasmid>
    </source>
</reference>
<proteinExistence type="predicted"/>
<dbReference type="AlphaFoldDB" id="A0AAU9DK72"/>
<keyword evidence="1" id="KW-0472">Membrane</keyword>
<keyword evidence="1" id="KW-0812">Transmembrane</keyword>
<dbReference type="Proteomes" id="UP001348817">
    <property type="component" value="Plasmid pFA8"/>
</dbReference>
<gene>
    <name evidence="2" type="ORF">FUAX_53620</name>
</gene>
<protein>
    <submittedName>
        <fullName evidence="2">Uncharacterized protein</fullName>
    </submittedName>
</protein>
<evidence type="ECO:0000313" key="3">
    <source>
        <dbReference type="Proteomes" id="UP001348817"/>
    </source>
</evidence>
<feature type="transmembrane region" description="Helical" evidence="1">
    <location>
        <begin position="12"/>
        <end position="31"/>
    </location>
</feature>
<dbReference type="EMBL" id="AP025322">
    <property type="protein sequence ID" value="BDD12930.1"/>
    <property type="molecule type" value="Genomic_DNA"/>
</dbReference>
<keyword evidence="3" id="KW-1185">Reference proteome</keyword>
<organism evidence="2 3">
    <name type="scientific">Fulvitalea axinellae</name>
    <dbReference type="NCBI Taxonomy" id="1182444"/>
    <lineage>
        <taxon>Bacteria</taxon>
        <taxon>Pseudomonadati</taxon>
        <taxon>Bacteroidota</taxon>
        <taxon>Cytophagia</taxon>
        <taxon>Cytophagales</taxon>
        <taxon>Persicobacteraceae</taxon>
        <taxon>Fulvitalea</taxon>
    </lineage>
</organism>
<accession>A0AAU9DK72</accession>